<sequence>MTIVASHKYTLGVISCFDSPAKSPPFQEALYFKQLAQAGKQLQMHTFIFNPKEVDWSTRTVKGWHILPSGKWTSSVQPLPHLIYDRCFYANQKQYLSYKPYILRITQDPHIRLLGRPLSGKWQTYLLLKQNPKLLPFLPPTFPYRSGSSIFSYLQTWPAILLKPNGGSLGCGVIAILKISNGFLVRGRSKTNQVIQHIFSSKKQLQTWLQHSVQGTRYIIQPFLKLTTSDHRPFDVRILVQKNEKQQWETTGMAVRIGQPLTITSNLHGGGEALALQPFLDQRYSPKTVRHIISQMEQLTKLVPAFIEENHGSLLELGLDIGIDPQGKVWLLEVNSKPGRAIFLKTGNVELRQRAVELPIRYAHSLLTGGKAG</sequence>
<dbReference type="SUPFAM" id="SSF56059">
    <property type="entry name" value="Glutathione synthetase ATP-binding domain-like"/>
    <property type="match status" value="1"/>
</dbReference>
<protein>
    <submittedName>
        <fullName evidence="1">YheC/D like ATP-grasp</fullName>
    </submittedName>
</protein>
<dbReference type="STRING" id="46223.SAMN05421852_102153"/>
<dbReference type="RefSeq" id="WP_093227942.1">
    <property type="nucleotide sequence ID" value="NZ_FORR01000002.1"/>
</dbReference>
<dbReference type="EMBL" id="FORR01000002">
    <property type="protein sequence ID" value="SFI83056.1"/>
    <property type="molecule type" value="Genomic_DNA"/>
</dbReference>
<dbReference type="Gene3D" id="3.30.470.20">
    <property type="entry name" value="ATP-grasp fold, B domain"/>
    <property type="match status" value="1"/>
</dbReference>
<gene>
    <name evidence="1" type="ORF">SAMN05421852_102153</name>
</gene>
<evidence type="ECO:0000313" key="1">
    <source>
        <dbReference type="EMBL" id="SFI83056.1"/>
    </source>
</evidence>
<name>A0A1I3LF05_9BACL</name>
<evidence type="ECO:0000313" key="2">
    <source>
        <dbReference type="Proteomes" id="UP000199545"/>
    </source>
</evidence>
<keyword evidence="2" id="KW-1185">Reference proteome</keyword>
<organism evidence="1 2">
    <name type="scientific">Thermoflavimicrobium dichotomicum</name>
    <dbReference type="NCBI Taxonomy" id="46223"/>
    <lineage>
        <taxon>Bacteria</taxon>
        <taxon>Bacillati</taxon>
        <taxon>Bacillota</taxon>
        <taxon>Bacilli</taxon>
        <taxon>Bacillales</taxon>
        <taxon>Thermoactinomycetaceae</taxon>
        <taxon>Thermoflavimicrobium</taxon>
    </lineage>
</organism>
<dbReference type="OrthoDB" id="7869153at2"/>
<dbReference type="Proteomes" id="UP000199545">
    <property type="component" value="Unassembled WGS sequence"/>
</dbReference>
<dbReference type="InterPro" id="IPR026838">
    <property type="entry name" value="YheC/D"/>
</dbReference>
<proteinExistence type="predicted"/>
<accession>A0A1I3LF05</accession>
<reference evidence="1 2" key="1">
    <citation type="submission" date="2016-10" db="EMBL/GenBank/DDBJ databases">
        <authorList>
            <person name="de Groot N.N."/>
        </authorList>
    </citation>
    <scope>NUCLEOTIDE SEQUENCE [LARGE SCALE GENOMIC DNA]</scope>
    <source>
        <strain evidence="1 2">DSM 44778</strain>
    </source>
</reference>
<dbReference type="Pfam" id="PF14398">
    <property type="entry name" value="ATPgrasp_YheCD"/>
    <property type="match status" value="1"/>
</dbReference>
<dbReference type="AlphaFoldDB" id="A0A1I3LF05"/>